<keyword evidence="2" id="KW-0812">Transmembrane</keyword>
<keyword evidence="2" id="KW-0472">Membrane</keyword>
<name>A0AAD7AZ59_9AGAR</name>
<feature type="compositionally biased region" description="Polar residues" evidence="1">
    <location>
        <begin position="210"/>
        <end position="219"/>
    </location>
</feature>
<dbReference type="Gene3D" id="2.40.70.10">
    <property type="entry name" value="Acid Proteases"/>
    <property type="match status" value="1"/>
</dbReference>
<protein>
    <recommendedName>
        <fullName evidence="5">Peptidase A1 domain-containing protein</fullName>
    </recommendedName>
</protein>
<feature type="compositionally biased region" description="Low complexity" evidence="1">
    <location>
        <begin position="256"/>
        <end position="285"/>
    </location>
</feature>
<proteinExistence type="predicted"/>
<feature type="region of interest" description="Disordered" evidence="1">
    <location>
        <begin position="203"/>
        <end position="290"/>
    </location>
</feature>
<evidence type="ECO:0000256" key="2">
    <source>
        <dbReference type="SAM" id="Phobius"/>
    </source>
</evidence>
<accession>A0AAD7AZ59</accession>
<dbReference type="AlphaFoldDB" id="A0AAD7AZ59"/>
<feature type="compositionally biased region" description="Polar residues" evidence="1">
    <location>
        <begin position="443"/>
        <end position="466"/>
    </location>
</feature>
<feature type="transmembrane region" description="Helical" evidence="2">
    <location>
        <begin position="338"/>
        <end position="360"/>
    </location>
</feature>
<dbReference type="EMBL" id="JARKIF010000088">
    <property type="protein sequence ID" value="KAJ7604856.1"/>
    <property type="molecule type" value="Genomic_DNA"/>
</dbReference>
<feature type="region of interest" description="Disordered" evidence="1">
    <location>
        <begin position="860"/>
        <end position="890"/>
    </location>
</feature>
<evidence type="ECO:0000313" key="4">
    <source>
        <dbReference type="Proteomes" id="UP001221142"/>
    </source>
</evidence>
<sequence length="1018" mass="108747">MLILRPPTLRLASLLVIIHFSGEWIQYAPASLKSSIASRPSSSRLPRRSTICWVPTRVLYISLMKTSKLAPCPRSPILSCEWRLFSADGSNDADLLCLHPALETPYPASATDEHFNLTSVVLCFFDFFLGWGVRQRVRRTSMAVEPVPSLTIDASESHRIEEVLTAHPGCTPCSSTQRYLGVRQLESGILNGVSQLLSGIFDPPVGGPTHTESGLSTTPVDGLPSSTPPPPSPTSTPVALSSGTTIFHSLPPIQTSSASKAPPSSRSDSSPPSSSATPQPSSESSWRQALPTSLTRSANGNLNTILTLPSPAYSSTPPVASSPVHGSSNPPNHVPVSIVVGTIVPIFLLLLLASILIMLYRRRRRSRAGRYADMVDAEWREHVPAMNSASLYATPSASHRLSVPVTNAISPSSATGSEAFLLPRASLTKELSLDLTQDEPEKNQTALEDPNSGSSSAISPTPTETTADTRRGSVSRAPTFRTFASEFSDEPLPEYSPPPPVPQIPTLVPTRAVKHNMGISSLAVNADSTSASRSNTARSCVSVEDEPGPVGPDTSDEVDALAFSNIAACTAITAGGTGRSAVSVVDDRISPTWSTGDETLRGDELRSLRRRRRRVHHKASPISKRARMPPTSPSAISEVEDLCVRELRLVVEAGSGVFDGGEEGRLIFGMPFWRRVVAATELAGVAIAGLSLSGGAQLVLEPDEGFKHNIHSGTSGFSGVSTSTPGSEFFTLSLSPYSSEYTSRREPGHPGSLWCHRLDSISLLRLFVSLRSPSSRSSGHSYSGRPYPGFQSASDPAPNSRVGVIKGQGPIVQENAPEGFSIYTWVESHRYFGLRVTFSSLTDTTRLAYSPRLNSSRCARLVSSRRSRARQPSRRTRPCHPRRSASDPITREAGLDAVVDILPQGTSNILFEQPVAEAIYAQISPDIKANPEEPGTYGIACSRIASLPAEIEITFAGSPNFKMTIPSSELSVGPFPGNPELCQTLINVSSGTTSLGSTVFSPSITDSVVDKGLIKGAR</sequence>
<reference evidence="3" key="1">
    <citation type="submission" date="2023-03" db="EMBL/GenBank/DDBJ databases">
        <title>Massive genome expansion in bonnet fungi (Mycena s.s.) driven by repeated elements and novel gene families across ecological guilds.</title>
        <authorList>
            <consortium name="Lawrence Berkeley National Laboratory"/>
            <person name="Harder C.B."/>
            <person name="Miyauchi S."/>
            <person name="Viragh M."/>
            <person name="Kuo A."/>
            <person name="Thoen E."/>
            <person name="Andreopoulos B."/>
            <person name="Lu D."/>
            <person name="Skrede I."/>
            <person name="Drula E."/>
            <person name="Henrissat B."/>
            <person name="Morin E."/>
            <person name="Kohler A."/>
            <person name="Barry K."/>
            <person name="LaButti K."/>
            <person name="Morin E."/>
            <person name="Salamov A."/>
            <person name="Lipzen A."/>
            <person name="Mereny Z."/>
            <person name="Hegedus B."/>
            <person name="Baldrian P."/>
            <person name="Stursova M."/>
            <person name="Weitz H."/>
            <person name="Taylor A."/>
            <person name="Grigoriev I.V."/>
            <person name="Nagy L.G."/>
            <person name="Martin F."/>
            <person name="Kauserud H."/>
        </authorList>
    </citation>
    <scope>NUCLEOTIDE SEQUENCE</scope>
    <source>
        <strain evidence="3">9284</strain>
    </source>
</reference>
<keyword evidence="4" id="KW-1185">Reference proteome</keyword>
<feature type="compositionally biased region" description="Polar residues" evidence="1">
    <location>
        <begin position="238"/>
        <end position="255"/>
    </location>
</feature>
<comment type="caution">
    <text evidence="3">The sequence shown here is derived from an EMBL/GenBank/DDBJ whole genome shotgun (WGS) entry which is preliminary data.</text>
</comment>
<keyword evidence="2" id="KW-1133">Transmembrane helix</keyword>
<feature type="compositionally biased region" description="Basic residues" evidence="1">
    <location>
        <begin position="863"/>
        <end position="883"/>
    </location>
</feature>
<dbReference type="InterPro" id="IPR021109">
    <property type="entry name" value="Peptidase_aspartic_dom_sf"/>
</dbReference>
<dbReference type="Proteomes" id="UP001221142">
    <property type="component" value="Unassembled WGS sequence"/>
</dbReference>
<evidence type="ECO:0008006" key="5">
    <source>
        <dbReference type="Google" id="ProtNLM"/>
    </source>
</evidence>
<feature type="compositionally biased region" description="Low complexity" evidence="1">
    <location>
        <begin position="773"/>
        <end position="785"/>
    </location>
</feature>
<feature type="compositionally biased region" description="Basic residues" evidence="1">
    <location>
        <begin position="610"/>
        <end position="627"/>
    </location>
</feature>
<feature type="region of interest" description="Disordered" evidence="1">
    <location>
        <begin position="773"/>
        <end position="800"/>
    </location>
</feature>
<organism evidence="3 4">
    <name type="scientific">Roridomyces roridus</name>
    <dbReference type="NCBI Taxonomy" id="1738132"/>
    <lineage>
        <taxon>Eukaryota</taxon>
        <taxon>Fungi</taxon>
        <taxon>Dikarya</taxon>
        <taxon>Basidiomycota</taxon>
        <taxon>Agaricomycotina</taxon>
        <taxon>Agaricomycetes</taxon>
        <taxon>Agaricomycetidae</taxon>
        <taxon>Agaricales</taxon>
        <taxon>Marasmiineae</taxon>
        <taxon>Mycenaceae</taxon>
        <taxon>Roridomyces</taxon>
    </lineage>
</organism>
<feature type="region of interest" description="Disordered" evidence="1">
    <location>
        <begin position="438"/>
        <end position="477"/>
    </location>
</feature>
<evidence type="ECO:0000256" key="1">
    <source>
        <dbReference type="SAM" id="MobiDB-lite"/>
    </source>
</evidence>
<gene>
    <name evidence="3" type="ORF">FB45DRAFT_1150002</name>
</gene>
<evidence type="ECO:0000313" key="3">
    <source>
        <dbReference type="EMBL" id="KAJ7604856.1"/>
    </source>
</evidence>
<feature type="region of interest" description="Disordered" evidence="1">
    <location>
        <begin position="610"/>
        <end position="634"/>
    </location>
</feature>